<dbReference type="Proteomes" id="UP000515292">
    <property type="component" value="Chromosome"/>
</dbReference>
<sequence>MIVDTSALLAIIYGEPEAESFARLILAESTPAMAAVTYLEAALKLDGDLKKPLGPRLDDTIAMLGLGTLSFTAEHARLARQAAKQFGKGNHPAKLNFGDCIVYATAQLANRPLLFKGNDFSQTDLVPAISKDNP</sequence>
<dbReference type="GO" id="GO:0016787">
    <property type="term" value="F:hydrolase activity"/>
    <property type="evidence" value="ECO:0007669"/>
    <property type="project" value="UniProtKB-KW"/>
</dbReference>
<dbReference type="AlphaFoldDB" id="A0A7G5IHC5"/>
<dbReference type="GO" id="GO:0090729">
    <property type="term" value="F:toxin activity"/>
    <property type="evidence" value="ECO:0007669"/>
    <property type="project" value="UniProtKB-KW"/>
</dbReference>
<evidence type="ECO:0000256" key="1">
    <source>
        <dbReference type="ARBA" id="ARBA00022649"/>
    </source>
</evidence>
<dbReference type="InterPro" id="IPR002716">
    <property type="entry name" value="PIN_dom"/>
</dbReference>
<comment type="cofactor">
    <cofactor evidence="5">
        <name>Mg(2+)</name>
        <dbReference type="ChEBI" id="CHEBI:18420"/>
    </cofactor>
</comment>
<keyword evidence="5" id="KW-0800">Toxin</keyword>
<dbReference type="Gene3D" id="3.40.50.1010">
    <property type="entry name" value="5'-nuclease"/>
    <property type="match status" value="1"/>
</dbReference>
<keyword evidence="2 5" id="KW-0540">Nuclease</keyword>
<name>A0A7G5IHC5_9SPHN</name>
<proteinExistence type="inferred from homology"/>
<keyword evidence="3 5" id="KW-0479">Metal-binding</keyword>
<dbReference type="SUPFAM" id="SSF88723">
    <property type="entry name" value="PIN domain-like"/>
    <property type="match status" value="1"/>
</dbReference>
<dbReference type="InterPro" id="IPR022907">
    <property type="entry name" value="VapC_family"/>
</dbReference>
<feature type="domain" description="PIN" evidence="6">
    <location>
        <begin position="1"/>
        <end position="124"/>
    </location>
</feature>
<dbReference type="Pfam" id="PF01850">
    <property type="entry name" value="PIN"/>
    <property type="match status" value="1"/>
</dbReference>
<reference evidence="7 8" key="1">
    <citation type="submission" date="2020-07" db="EMBL/GenBank/DDBJ databases">
        <title>Complete genome sequence for Sandaracinobacter sp. M6.</title>
        <authorList>
            <person name="Tang Y."/>
            <person name="Liu Q."/>
            <person name="Guo Z."/>
            <person name="Lei P."/>
            <person name="Huang B."/>
        </authorList>
    </citation>
    <scope>NUCLEOTIDE SEQUENCE [LARGE SCALE GENOMIC DNA]</scope>
    <source>
        <strain evidence="7 8">M6</strain>
    </source>
</reference>
<accession>A0A7G5IHC5</accession>
<evidence type="ECO:0000313" key="8">
    <source>
        <dbReference type="Proteomes" id="UP000515292"/>
    </source>
</evidence>
<evidence type="ECO:0000313" key="7">
    <source>
        <dbReference type="EMBL" id="QMW22767.1"/>
    </source>
</evidence>
<dbReference type="KEGG" id="sand:H3309_15935"/>
<dbReference type="CDD" id="cd09871">
    <property type="entry name" value="PIN_MtVapC28-VapC30-like"/>
    <property type="match status" value="1"/>
</dbReference>
<keyword evidence="5" id="KW-0460">Magnesium</keyword>
<dbReference type="RefSeq" id="WP_182295976.1">
    <property type="nucleotide sequence ID" value="NZ_CP059851.1"/>
</dbReference>
<evidence type="ECO:0000256" key="4">
    <source>
        <dbReference type="ARBA" id="ARBA00022801"/>
    </source>
</evidence>
<comment type="similarity">
    <text evidence="5">Belongs to the PINc/VapC protein family.</text>
</comment>
<protein>
    <recommendedName>
        <fullName evidence="5">Ribonuclease VapC</fullName>
        <shortName evidence="5">RNase VapC</shortName>
        <ecNumber evidence="5">3.1.-.-</ecNumber>
    </recommendedName>
    <alternativeName>
        <fullName evidence="5">Toxin VapC</fullName>
    </alternativeName>
</protein>
<feature type="binding site" evidence="5">
    <location>
        <position position="99"/>
    </location>
    <ligand>
        <name>Mg(2+)</name>
        <dbReference type="ChEBI" id="CHEBI:18420"/>
    </ligand>
</feature>
<evidence type="ECO:0000259" key="6">
    <source>
        <dbReference type="Pfam" id="PF01850"/>
    </source>
</evidence>
<dbReference type="HAMAP" id="MF_00265">
    <property type="entry name" value="VapC_Nob1"/>
    <property type="match status" value="1"/>
</dbReference>
<keyword evidence="1 5" id="KW-1277">Toxin-antitoxin system</keyword>
<dbReference type="GO" id="GO:0004540">
    <property type="term" value="F:RNA nuclease activity"/>
    <property type="evidence" value="ECO:0007669"/>
    <property type="project" value="InterPro"/>
</dbReference>
<dbReference type="GO" id="GO:0000287">
    <property type="term" value="F:magnesium ion binding"/>
    <property type="evidence" value="ECO:0007669"/>
    <property type="project" value="UniProtKB-UniRule"/>
</dbReference>
<comment type="function">
    <text evidence="5">Toxic component of a toxin-antitoxin (TA) system. An RNase.</text>
</comment>
<gene>
    <name evidence="5" type="primary">vapC</name>
    <name evidence="7" type="ORF">H3309_15935</name>
</gene>
<evidence type="ECO:0000256" key="5">
    <source>
        <dbReference type="HAMAP-Rule" id="MF_00265"/>
    </source>
</evidence>
<keyword evidence="8" id="KW-1185">Reference proteome</keyword>
<evidence type="ECO:0000256" key="2">
    <source>
        <dbReference type="ARBA" id="ARBA00022722"/>
    </source>
</evidence>
<dbReference type="EMBL" id="CP059851">
    <property type="protein sequence ID" value="QMW22767.1"/>
    <property type="molecule type" value="Genomic_DNA"/>
</dbReference>
<evidence type="ECO:0000256" key="3">
    <source>
        <dbReference type="ARBA" id="ARBA00022723"/>
    </source>
</evidence>
<dbReference type="EC" id="3.1.-.-" evidence="5"/>
<organism evidence="7 8">
    <name type="scientific">Sandaracinobacteroides saxicola</name>
    <dbReference type="NCBI Taxonomy" id="2759707"/>
    <lineage>
        <taxon>Bacteria</taxon>
        <taxon>Pseudomonadati</taxon>
        <taxon>Pseudomonadota</taxon>
        <taxon>Alphaproteobacteria</taxon>
        <taxon>Sphingomonadales</taxon>
        <taxon>Sphingosinicellaceae</taxon>
        <taxon>Sandaracinobacteroides</taxon>
    </lineage>
</organism>
<keyword evidence="4 5" id="KW-0378">Hydrolase</keyword>
<dbReference type="InterPro" id="IPR029060">
    <property type="entry name" value="PIN-like_dom_sf"/>
</dbReference>
<feature type="binding site" evidence="5">
    <location>
        <position position="4"/>
    </location>
    <ligand>
        <name>Mg(2+)</name>
        <dbReference type="ChEBI" id="CHEBI:18420"/>
    </ligand>
</feature>